<evidence type="ECO:0000313" key="14">
    <source>
        <dbReference type="Proteomes" id="UP000324800"/>
    </source>
</evidence>
<dbReference type="GO" id="GO:0012505">
    <property type="term" value="C:endomembrane system"/>
    <property type="evidence" value="ECO:0007669"/>
    <property type="project" value="UniProtKB-SubCell"/>
</dbReference>
<evidence type="ECO:0000256" key="4">
    <source>
        <dbReference type="ARBA" id="ARBA00022741"/>
    </source>
</evidence>
<feature type="transmembrane region" description="Helical" evidence="10">
    <location>
        <begin position="217"/>
        <end position="237"/>
    </location>
</feature>
<keyword evidence="7" id="KW-1278">Translocase</keyword>
<evidence type="ECO:0000313" key="13">
    <source>
        <dbReference type="EMBL" id="KAA6396476.1"/>
    </source>
</evidence>
<evidence type="ECO:0000256" key="8">
    <source>
        <dbReference type="ARBA" id="ARBA00022989"/>
    </source>
</evidence>
<dbReference type="FunFam" id="2.70.150.10:FF:000160">
    <property type="entry name" value="Sarcoplasmic/endoplasmic reticulum calcium ATPase 1"/>
    <property type="match status" value="1"/>
</dbReference>
<proteinExistence type="predicted"/>
<dbReference type="OrthoDB" id="3352408at2759"/>
<feature type="transmembrane region" description="Helical" evidence="10">
    <location>
        <begin position="20"/>
        <end position="43"/>
    </location>
</feature>
<keyword evidence="8 10" id="KW-1133">Transmembrane helix</keyword>
<sequence length="315" mass="35077">MKSFGPNEIEQEKPKKLIRIIFDIVREPIFLLLLLCSIIYFILGDLVEAHMLLAFVVFTIIITIIQEKKTENAVFALRTLSQHVSNVIREGKVKRIPGREIVPGDYILINEGDKVPADGIIYQCDNLMIDESLLTGESLAVRKEAYESLYDNDSFDTFPNPSQEQANHFAYSGTMTIAGSAIIIAQRTGVSSEIGKIGKSLKEVKLEKTPLEREMRILIVGMLLTGITLSFLLFIIYGLSNNDVTKSKSQIWLESLLLALALAMSLLPEEFQVVLVIFLALGAFRMSKKGVLVRHNNAIENLGAMTVLCTDKTGL</sequence>
<comment type="caution">
    <text evidence="13">The sequence shown here is derived from an EMBL/GenBank/DDBJ whole genome shotgun (WGS) entry which is preliminary data.</text>
</comment>
<dbReference type="InterPro" id="IPR008250">
    <property type="entry name" value="ATPase_P-typ_transduc_dom_A_sf"/>
</dbReference>
<dbReference type="SUPFAM" id="SSF81653">
    <property type="entry name" value="Calcium ATPase, transduction domain A"/>
    <property type="match status" value="1"/>
</dbReference>
<keyword evidence="5" id="KW-0067">ATP-binding</keyword>
<feature type="transmembrane region" description="Helical" evidence="10">
    <location>
        <begin position="257"/>
        <end position="284"/>
    </location>
</feature>
<keyword evidence="4" id="KW-0547">Nucleotide-binding</keyword>
<protein>
    <submittedName>
        <fullName evidence="13">Putative P-type ATPase, translocating</fullName>
    </submittedName>
</protein>
<comment type="subcellular location">
    <subcellularLocation>
        <location evidence="1">Endomembrane system</location>
        <topology evidence="1">Multi-pass membrane protein</topology>
    </subcellularLocation>
</comment>
<dbReference type="AlphaFoldDB" id="A0A5J4WPF4"/>
<evidence type="ECO:0000256" key="3">
    <source>
        <dbReference type="ARBA" id="ARBA00022692"/>
    </source>
</evidence>
<dbReference type="EMBL" id="SNRW01001419">
    <property type="protein sequence ID" value="KAA6396476.1"/>
    <property type="molecule type" value="Genomic_DNA"/>
</dbReference>
<evidence type="ECO:0000256" key="9">
    <source>
        <dbReference type="ARBA" id="ARBA00023136"/>
    </source>
</evidence>
<evidence type="ECO:0000256" key="6">
    <source>
        <dbReference type="ARBA" id="ARBA00022842"/>
    </source>
</evidence>
<evidence type="ECO:0000256" key="7">
    <source>
        <dbReference type="ARBA" id="ARBA00022967"/>
    </source>
</evidence>
<gene>
    <name evidence="13" type="ORF">EZS28_007996</name>
</gene>
<dbReference type="InterPro" id="IPR059000">
    <property type="entry name" value="ATPase_P-type_domA"/>
</dbReference>
<evidence type="ECO:0000256" key="10">
    <source>
        <dbReference type="SAM" id="Phobius"/>
    </source>
</evidence>
<dbReference type="Gene3D" id="2.70.150.10">
    <property type="entry name" value="Calcium-transporting ATPase, cytoplasmic transduction domain A"/>
    <property type="match status" value="1"/>
</dbReference>
<organism evidence="13 14">
    <name type="scientific">Streblomastix strix</name>
    <dbReference type="NCBI Taxonomy" id="222440"/>
    <lineage>
        <taxon>Eukaryota</taxon>
        <taxon>Metamonada</taxon>
        <taxon>Preaxostyla</taxon>
        <taxon>Oxymonadida</taxon>
        <taxon>Streblomastigidae</taxon>
        <taxon>Streblomastix</taxon>
    </lineage>
</organism>
<dbReference type="Pfam" id="PF00690">
    <property type="entry name" value="Cation_ATPase_N"/>
    <property type="match status" value="1"/>
</dbReference>
<evidence type="ECO:0000256" key="5">
    <source>
        <dbReference type="ARBA" id="ARBA00022840"/>
    </source>
</evidence>
<dbReference type="Proteomes" id="UP000324800">
    <property type="component" value="Unassembled WGS sequence"/>
</dbReference>
<dbReference type="InterPro" id="IPR004014">
    <property type="entry name" value="ATPase_P-typ_cation-transptr_N"/>
</dbReference>
<dbReference type="Gene3D" id="1.20.1110.10">
    <property type="entry name" value="Calcium-transporting ATPase, transmembrane domain"/>
    <property type="match status" value="1"/>
</dbReference>
<keyword evidence="6" id="KW-0460">Magnesium</keyword>
<evidence type="ECO:0000256" key="2">
    <source>
        <dbReference type="ARBA" id="ARBA00022553"/>
    </source>
</evidence>
<keyword evidence="9 10" id="KW-0472">Membrane</keyword>
<keyword evidence="3 10" id="KW-0812">Transmembrane</keyword>
<keyword evidence="2" id="KW-0597">Phosphoprotein</keyword>
<evidence type="ECO:0000259" key="12">
    <source>
        <dbReference type="Pfam" id="PF00690"/>
    </source>
</evidence>
<feature type="domain" description="Cation-transporting P-type ATPase N-terminal" evidence="12">
    <location>
        <begin position="2"/>
        <end position="39"/>
    </location>
</feature>
<accession>A0A5J4WPF4</accession>
<feature type="domain" description="P-type ATPase A" evidence="11">
    <location>
        <begin position="80"/>
        <end position="201"/>
    </location>
</feature>
<evidence type="ECO:0000256" key="1">
    <source>
        <dbReference type="ARBA" id="ARBA00004127"/>
    </source>
</evidence>
<dbReference type="PANTHER" id="PTHR42861">
    <property type="entry name" value="CALCIUM-TRANSPORTING ATPASE"/>
    <property type="match status" value="1"/>
</dbReference>
<feature type="transmembrane region" description="Helical" evidence="10">
    <location>
        <begin position="49"/>
        <end position="65"/>
    </location>
</feature>
<dbReference type="SUPFAM" id="SSF81665">
    <property type="entry name" value="Calcium ATPase, transmembrane domain M"/>
    <property type="match status" value="1"/>
</dbReference>
<dbReference type="GO" id="GO:0005524">
    <property type="term" value="F:ATP binding"/>
    <property type="evidence" value="ECO:0007669"/>
    <property type="project" value="UniProtKB-KW"/>
</dbReference>
<name>A0A5J4WPF4_9EUKA</name>
<evidence type="ECO:0000259" key="11">
    <source>
        <dbReference type="Pfam" id="PF00122"/>
    </source>
</evidence>
<dbReference type="Pfam" id="PF00122">
    <property type="entry name" value="E1-E2_ATPase"/>
    <property type="match status" value="1"/>
</dbReference>
<reference evidence="13 14" key="1">
    <citation type="submission" date="2019-03" db="EMBL/GenBank/DDBJ databases">
        <title>Single cell metagenomics reveals metabolic interactions within the superorganism composed of flagellate Streblomastix strix and complex community of Bacteroidetes bacteria on its surface.</title>
        <authorList>
            <person name="Treitli S.C."/>
            <person name="Kolisko M."/>
            <person name="Husnik F."/>
            <person name="Keeling P."/>
            <person name="Hampl V."/>
        </authorList>
    </citation>
    <scope>NUCLEOTIDE SEQUENCE [LARGE SCALE GENOMIC DNA]</scope>
    <source>
        <strain evidence="13">ST1C</strain>
    </source>
</reference>
<dbReference type="InterPro" id="IPR023298">
    <property type="entry name" value="ATPase_P-typ_TM_dom_sf"/>
</dbReference>